<sequence length="193" mass="22208">MRDIDVRNALRREVLKRHEGEPDTLVLHELGLRHGVARVDVAVVNGSLHGYEIKSDSDTLDRLPAQIEIYGSVLDRATLVVGQRHADKAMDIVPPWWGVKIATEGPRGGIQLRDERRPRMNANIDPLAVAELLWSIEAKEVLRDLEYSEKDLRKPRAYLYRELARVMPLDELRDTVRAMLKRREKWRGQPQPA</sequence>
<dbReference type="AlphaFoldDB" id="A0AAU7X8K0"/>
<accession>A0AAU7X8K0</accession>
<reference evidence="1" key="1">
    <citation type="submission" date="2024-06" db="EMBL/GenBank/DDBJ databases">
        <title>Methylostella associata gen. nov., sp. nov., a novel Ancalomicrobiaceae-affiliated facultatively methylotrophic bacteria that feed on methanotrophs of the genus Methylococcus.</title>
        <authorList>
            <person name="Saltykova V."/>
            <person name="Danilova O.V."/>
            <person name="Oshkin I.Y."/>
            <person name="Belova S.E."/>
            <person name="Pimenov N.V."/>
            <person name="Dedysh S.N."/>
        </authorList>
    </citation>
    <scope>NUCLEOTIDE SEQUENCE</scope>
    <source>
        <strain evidence="1">S20</strain>
    </source>
</reference>
<dbReference type="InterPro" id="IPR047729">
    <property type="entry name" value="Sce7726-like"/>
</dbReference>
<gene>
    <name evidence="1" type="ORF">ABS361_19055</name>
</gene>
<proteinExistence type="predicted"/>
<dbReference type="RefSeq" id="WP_407049214.1">
    <property type="nucleotide sequence ID" value="NZ_CP158568.1"/>
</dbReference>
<dbReference type="KEGG" id="mflg:ABS361_19055"/>
<dbReference type="EMBL" id="CP158568">
    <property type="protein sequence ID" value="XBY44120.1"/>
    <property type="molecule type" value="Genomic_DNA"/>
</dbReference>
<dbReference type="NCBIfam" id="NF033832">
    <property type="entry name" value="sce7726_fam"/>
    <property type="match status" value="1"/>
</dbReference>
<evidence type="ECO:0000313" key="1">
    <source>
        <dbReference type="EMBL" id="XBY44120.1"/>
    </source>
</evidence>
<organism evidence="1">
    <name type="scientific">Methyloraptor flagellatus</name>
    <dbReference type="NCBI Taxonomy" id="3162530"/>
    <lineage>
        <taxon>Bacteria</taxon>
        <taxon>Pseudomonadati</taxon>
        <taxon>Pseudomonadota</taxon>
        <taxon>Alphaproteobacteria</taxon>
        <taxon>Hyphomicrobiales</taxon>
        <taxon>Ancalomicrobiaceae</taxon>
        <taxon>Methyloraptor</taxon>
    </lineage>
</organism>
<protein>
    <submittedName>
        <fullName evidence="1">Sce7726 family protein</fullName>
    </submittedName>
</protein>
<name>A0AAU7X8K0_9HYPH</name>